<dbReference type="InterPro" id="IPR001370">
    <property type="entry name" value="BIR_rpt"/>
</dbReference>
<sequence length="533" mass="59041">MNYTLQHAQQSTAQPVGNVRSMFEGLHVGQPAQIHKQQPTPPPRRGMWVELDDEGIGSVSVPYTPVASSPSEPIHLTAKPARAARAADGLPPRPTLDSDASMGQDDDDDNDDVQGDAGQEFTFRHPRPRDDNENVYSDSDYRPSSPDDDTAARQLTTSPSIRVDLPIGPPGSDPLEAAWVTRYEAVPPVWRDMLLRNQSSRSKNYKARGFDTYLRVKADVELRGGSVDDMAFFFLRAYRFNPERRKWSTKGPIALFLLPDRNAIVGYELYSTRAALFTIPIFDDILASIKPLSQLPKSGGIPRHLLFVHTLGRSAVRLATFEPRALEPAPEYISILHTIPEEQRAFLPTVQMMYGGKGVTVAREADGEETQGGRRWCWEFVCEAERTQCLDRIRALARNIGPREVARRAATFGQPRAPVAAELDGNRLGSIGVRAPELARYHAERMAGTFHEWRNQEMAELYDVGRLAEAGFQFLPLVFSTGLALPAMVCVGCGFTVANPAWFRGSTDAIVRAHKESTEARQAGCVFAGWGGR</sequence>
<evidence type="ECO:0000313" key="2">
    <source>
        <dbReference type="EMBL" id="KXS15816.1"/>
    </source>
</evidence>
<feature type="compositionally biased region" description="Acidic residues" evidence="1">
    <location>
        <begin position="104"/>
        <end position="114"/>
    </location>
</feature>
<dbReference type="AlphaFoldDB" id="A0A139AG91"/>
<evidence type="ECO:0000256" key="1">
    <source>
        <dbReference type="SAM" id="MobiDB-lite"/>
    </source>
</evidence>
<accession>A0A139AG91</accession>
<name>A0A139AG91_GONPJ</name>
<proteinExistence type="predicted"/>
<feature type="compositionally biased region" description="Low complexity" evidence="1">
    <location>
        <begin position="78"/>
        <end position="90"/>
    </location>
</feature>
<keyword evidence="3" id="KW-1185">Reference proteome</keyword>
<dbReference type="Proteomes" id="UP000070544">
    <property type="component" value="Unassembled WGS sequence"/>
</dbReference>
<dbReference type="EMBL" id="KQ965759">
    <property type="protein sequence ID" value="KXS15816.1"/>
    <property type="molecule type" value="Genomic_DNA"/>
</dbReference>
<reference evidence="2 3" key="1">
    <citation type="journal article" date="2015" name="Genome Biol. Evol.">
        <title>Phylogenomic analyses indicate that early fungi evolved digesting cell walls of algal ancestors of land plants.</title>
        <authorList>
            <person name="Chang Y."/>
            <person name="Wang S."/>
            <person name="Sekimoto S."/>
            <person name="Aerts A.L."/>
            <person name="Choi C."/>
            <person name="Clum A."/>
            <person name="LaButti K.M."/>
            <person name="Lindquist E.A."/>
            <person name="Yee Ngan C."/>
            <person name="Ohm R.A."/>
            <person name="Salamov A.A."/>
            <person name="Grigoriev I.V."/>
            <person name="Spatafora J.W."/>
            <person name="Berbee M.L."/>
        </authorList>
    </citation>
    <scope>NUCLEOTIDE SEQUENCE [LARGE SCALE GENOMIC DNA]</scope>
    <source>
        <strain evidence="2 3">JEL478</strain>
    </source>
</reference>
<feature type="region of interest" description="Disordered" evidence="1">
    <location>
        <begin position="78"/>
        <end position="169"/>
    </location>
</feature>
<dbReference type="PROSITE" id="PS50143">
    <property type="entry name" value="BIR_REPEAT_2"/>
    <property type="match status" value="1"/>
</dbReference>
<evidence type="ECO:0000313" key="3">
    <source>
        <dbReference type="Proteomes" id="UP000070544"/>
    </source>
</evidence>
<gene>
    <name evidence="2" type="ORF">M427DRAFT_134843</name>
</gene>
<organism evidence="2 3">
    <name type="scientific">Gonapodya prolifera (strain JEL478)</name>
    <name type="common">Monoblepharis prolifera</name>
    <dbReference type="NCBI Taxonomy" id="1344416"/>
    <lineage>
        <taxon>Eukaryota</taxon>
        <taxon>Fungi</taxon>
        <taxon>Fungi incertae sedis</taxon>
        <taxon>Chytridiomycota</taxon>
        <taxon>Chytridiomycota incertae sedis</taxon>
        <taxon>Monoblepharidomycetes</taxon>
        <taxon>Monoblepharidales</taxon>
        <taxon>Gonapodyaceae</taxon>
        <taxon>Gonapodya</taxon>
    </lineage>
</organism>
<protein>
    <submittedName>
        <fullName evidence="2">Uncharacterized protein</fullName>
    </submittedName>
</protein>